<dbReference type="GO" id="GO:0005829">
    <property type="term" value="C:cytosol"/>
    <property type="evidence" value="ECO:0007669"/>
    <property type="project" value="TreeGrafter"/>
</dbReference>
<dbReference type="PANTHER" id="PTHR42743">
    <property type="entry name" value="AMINO-ACID AMINOTRANSFERASE"/>
    <property type="match status" value="1"/>
</dbReference>
<name>A0A918XG59_9GAMM</name>
<keyword evidence="6 11" id="KW-0456">Lyase</keyword>
<evidence type="ECO:0000256" key="5">
    <source>
        <dbReference type="ARBA" id="ARBA00022909"/>
    </source>
</evidence>
<evidence type="ECO:0000256" key="9">
    <source>
        <dbReference type="ARBA" id="ARBA00049529"/>
    </source>
</evidence>
<dbReference type="InterPro" id="IPR043132">
    <property type="entry name" value="BCAT-like_C"/>
</dbReference>
<dbReference type="GO" id="GO:0008153">
    <property type="term" value="P:4-aminobenzoate biosynthetic process"/>
    <property type="evidence" value="ECO:0007669"/>
    <property type="project" value="UniProtKB-UniRule"/>
</dbReference>
<dbReference type="Gene3D" id="3.20.10.10">
    <property type="entry name" value="D-amino Acid Aminotransferase, subunit A, domain 2"/>
    <property type="match status" value="1"/>
</dbReference>
<dbReference type="PANTHER" id="PTHR42743:SF2">
    <property type="entry name" value="AMINODEOXYCHORISMATE LYASE"/>
    <property type="match status" value="1"/>
</dbReference>
<reference evidence="11" key="2">
    <citation type="submission" date="2020-09" db="EMBL/GenBank/DDBJ databases">
        <authorList>
            <person name="Sun Q."/>
            <person name="Kim S."/>
        </authorList>
    </citation>
    <scope>NUCLEOTIDE SEQUENCE</scope>
    <source>
        <strain evidence="11">KCTC 23430</strain>
    </source>
</reference>
<dbReference type="SUPFAM" id="SSF56752">
    <property type="entry name" value="D-aminoacid aminotransferase-like PLP-dependent enzymes"/>
    <property type="match status" value="1"/>
</dbReference>
<comment type="subunit">
    <text evidence="3">Homodimer.</text>
</comment>
<evidence type="ECO:0000256" key="7">
    <source>
        <dbReference type="ARBA" id="ARBA00035633"/>
    </source>
</evidence>
<evidence type="ECO:0000256" key="4">
    <source>
        <dbReference type="ARBA" id="ARBA00022898"/>
    </source>
</evidence>
<evidence type="ECO:0000256" key="1">
    <source>
        <dbReference type="ARBA" id="ARBA00001933"/>
    </source>
</evidence>
<evidence type="ECO:0000256" key="10">
    <source>
        <dbReference type="NCBIfam" id="TIGR03461"/>
    </source>
</evidence>
<reference evidence="11" key="1">
    <citation type="journal article" date="2014" name="Int. J. Syst. Evol. Microbiol.">
        <title>Complete genome sequence of Corynebacterium casei LMG S-19264T (=DSM 44701T), isolated from a smear-ripened cheese.</title>
        <authorList>
            <consortium name="US DOE Joint Genome Institute (JGI-PGF)"/>
            <person name="Walter F."/>
            <person name="Albersmeier A."/>
            <person name="Kalinowski J."/>
            <person name="Ruckert C."/>
        </authorList>
    </citation>
    <scope>NUCLEOTIDE SEQUENCE</scope>
    <source>
        <strain evidence="11">KCTC 23430</strain>
    </source>
</reference>
<comment type="pathway">
    <text evidence="7">Cofactor biosynthesis; tetrahydrofolate biosynthesis; 4-aminobenzoate from chorismate: step 2/2.</text>
</comment>
<sequence>MPEGTQYWCDAASTGELPLPDRGMEFGDGLFETLLCVDGKLLFPERHQVRLEQGFHQLGFNGPAPDLEALVSPATEAIAQSTAAVLRLTLTRSAGLRGYAPGDGTAHRCVLRLTPLNHDPLSEPVPLSLGVAGIRLAHQPALAGIKHLNRLEQVLAAGEREDSGFDELLMLDMQGVPIATTAANIFIREGKTLSTPELAMCGIAGTRRALILEEWADTAGFRVQSCPLSLDSIREADEVFVCNSVIGVRSVTQFLDRVLNDHSAAAAIRQCYLAAVAS</sequence>
<evidence type="ECO:0000256" key="3">
    <source>
        <dbReference type="ARBA" id="ARBA00011738"/>
    </source>
</evidence>
<comment type="similarity">
    <text evidence="2">Belongs to the class-IV pyridoxal-phosphate-dependent aminotransferase family.</text>
</comment>
<dbReference type="RefSeq" id="WP_189475864.1">
    <property type="nucleotide sequence ID" value="NZ_BMYM01000001.1"/>
</dbReference>
<accession>A0A918XG59</accession>
<keyword evidence="4" id="KW-0663">Pyridoxal phosphate</keyword>
<evidence type="ECO:0000256" key="2">
    <source>
        <dbReference type="ARBA" id="ARBA00009320"/>
    </source>
</evidence>
<keyword evidence="5" id="KW-0289">Folate biosynthesis</keyword>
<comment type="cofactor">
    <cofactor evidence="1">
        <name>pyridoxal 5'-phosphate</name>
        <dbReference type="ChEBI" id="CHEBI:597326"/>
    </cofactor>
</comment>
<evidence type="ECO:0000313" key="12">
    <source>
        <dbReference type="Proteomes" id="UP000644693"/>
    </source>
</evidence>
<dbReference type="AlphaFoldDB" id="A0A918XG59"/>
<evidence type="ECO:0000256" key="8">
    <source>
        <dbReference type="ARBA" id="ARBA00035676"/>
    </source>
</evidence>
<evidence type="ECO:0000256" key="6">
    <source>
        <dbReference type="ARBA" id="ARBA00023239"/>
    </source>
</evidence>
<proteinExistence type="inferred from homology"/>
<dbReference type="InterPro" id="IPR050571">
    <property type="entry name" value="Class-IV_PLP-Dep_Aminotrnsfr"/>
</dbReference>
<dbReference type="Pfam" id="PF01063">
    <property type="entry name" value="Aminotran_4"/>
    <property type="match status" value="1"/>
</dbReference>
<evidence type="ECO:0000313" key="11">
    <source>
        <dbReference type="EMBL" id="GHD29795.1"/>
    </source>
</evidence>
<dbReference type="InterPro" id="IPR036038">
    <property type="entry name" value="Aminotransferase-like"/>
</dbReference>
<dbReference type="InterPro" id="IPR001544">
    <property type="entry name" value="Aminotrans_IV"/>
</dbReference>
<protein>
    <recommendedName>
        <fullName evidence="8 10">Aminodeoxychorismate lyase</fullName>
        <ecNumber evidence="8 10">4.1.3.38</ecNumber>
    </recommendedName>
</protein>
<comment type="catalytic activity">
    <reaction evidence="9">
        <text>4-amino-4-deoxychorismate = 4-aminobenzoate + pyruvate + H(+)</text>
        <dbReference type="Rhea" id="RHEA:16201"/>
        <dbReference type="ChEBI" id="CHEBI:15361"/>
        <dbReference type="ChEBI" id="CHEBI:15378"/>
        <dbReference type="ChEBI" id="CHEBI:17836"/>
        <dbReference type="ChEBI" id="CHEBI:58406"/>
        <dbReference type="EC" id="4.1.3.38"/>
    </reaction>
</comment>
<dbReference type="InterPro" id="IPR043131">
    <property type="entry name" value="BCAT-like_N"/>
</dbReference>
<dbReference type="InterPro" id="IPR017824">
    <property type="entry name" value="Aminodeoxychorismate_lyase_IV"/>
</dbReference>
<dbReference type="NCBIfam" id="TIGR03461">
    <property type="entry name" value="pabC_Proteo"/>
    <property type="match status" value="1"/>
</dbReference>
<dbReference type="EMBL" id="BMYM01000001">
    <property type="protein sequence ID" value="GHD29795.1"/>
    <property type="molecule type" value="Genomic_DNA"/>
</dbReference>
<dbReference type="Gene3D" id="3.30.470.10">
    <property type="match status" value="1"/>
</dbReference>
<gene>
    <name evidence="11" type="primary">pabC</name>
    <name evidence="11" type="ORF">GCM10007053_10900</name>
</gene>
<keyword evidence="12" id="KW-1185">Reference proteome</keyword>
<comment type="caution">
    <text evidence="11">The sequence shown here is derived from an EMBL/GenBank/DDBJ whole genome shotgun (WGS) entry which is preliminary data.</text>
</comment>
<dbReference type="Proteomes" id="UP000644693">
    <property type="component" value="Unassembled WGS sequence"/>
</dbReference>
<dbReference type="EC" id="4.1.3.38" evidence="8 10"/>
<dbReference type="GO" id="GO:0008696">
    <property type="term" value="F:4-amino-4-deoxychorismate lyase activity"/>
    <property type="evidence" value="ECO:0007669"/>
    <property type="project" value="UniProtKB-UniRule"/>
</dbReference>
<dbReference type="GO" id="GO:0046656">
    <property type="term" value="P:folic acid biosynthetic process"/>
    <property type="evidence" value="ECO:0007669"/>
    <property type="project" value="UniProtKB-KW"/>
</dbReference>
<organism evidence="11 12">
    <name type="scientific">Parahalioglobus pacificus</name>
    <dbReference type="NCBI Taxonomy" id="930806"/>
    <lineage>
        <taxon>Bacteria</taxon>
        <taxon>Pseudomonadati</taxon>
        <taxon>Pseudomonadota</taxon>
        <taxon>Gammaproteobacteria</taxon>
        <taxon>Cellvibrionales</taxon>
        <taxon>Halieaceae</taxon>
        <taxon>Parahalioglobus</taxon>
    </lineage>
</organism>
<dbReference type="GO" id="GO:0030170">
    <property type="term" value="F:pyridoxal phosphate binding"/>
    <property type="evidence" value="ECO:0007669"/>
    <property type="project" value="InterPro"/>
</dbReference>